<dbReference type="OrthoDB" id="9816434at2"/>
<keyword evidence="1" id="KW-0694">RNA-binding</keyword>
<dbReference type="SMART" id="SM00240">
    <property type="entry name" value="FHA"/>
    <property type="match status" value="1"/>
</dbReference>
<keyword evidence="2" id="KW-1133">Transmembrane helix</keyword>
<evidence type="ECO:0000256" key="2">
    <source>
        <dbReference type="SAM" id="Phobius"/>
    </source>
</evidence>
<dbReference type="PROSITE" id="PS50006">
    <property type="entry name" value="FHA_DOMAIN"/>
    <property type="match status" value="1"/>
</dbReference>
<reference evidence="4" key="1">
    <citation type="journal article" date="2016" name="Genome Announc.">
        <title>Draft Genome Sequence of the Syntrophic Lactate-Degrading Bacterium Tepidanaerobacter syntrophicus JLT.</title>
        <authorList>
            <person name="Matsuura N."/>
            <person name="Ohashi A."/>
            <person name="Tourlousse D.M."/>
            <person name="Sekiguchi Y."/>
        </authorList>
    </citation>
    <scope>NUCLEOTIDE SEQUENCE [LARGE SCALE GENOMIC DNA]</scope>
    <source>
        <strain evidence="4">JL</strain>
    </source>
</reference>
<name>A0A0U9HEZ9_9FIRM</name>
<evidence type="ECO:0000313" key="4">
    <source>
        <dbReference type="EMBL" id="GAQ25394.1"/>
    </source>
</evidence>
<dbReference type="SUPFAM" id="SSF49879">
    <property type="entry name" value="SMAD/FHA domain"/>
    <property type="match status" value="1"/>
</dbReference>
<keyword evidence="5" id="KW-1185">Reference proteome</keyword>
<organism evidence="4">
    <name type="scientific">Tepidanaerobacter syntrophicus</name>
    <dbReference type="NCBI Taxonomy" id="224999"/>
    <lineage>
        <taxon>Bacteria</taxon>
        <taxon>Bacillati</taxon>
        <taxon>Bacillota</taxon>
        <taxon>Clostridia</taxon>
        <taxon>Thermosediminibacterales</taxon>
        <taxon>Tepidanaerobacteraceae</taxon>
        <taxon>Tepidanaerobacter</taxon>
    </lineage>
</organism>
<keyword evidence="2" id="KW-0472">Membrane</keyword>
<dbReference type="AlphaFoldDB" id="A0A0U9HEZ9"/>
<dbReference type="PANTHER" id="PTHR23308">
    <property type="entry name" value="NUCLEAR INHIBITOR OF PROTEIN PHOSPHATASE-1"/>
    <property type="match status" value="1"/>
</dbReference>
<dbReference type="GO" id="GO:0003723">
    <property type="term" value="F:RNA binding"/>
    <property type="evidence" value="ECO:0007669"/>
    <property type="project" value="UniProtKB-KW"/>
</dbReference>
<dbReference type="STRING" id="224999.GCA_001485475_01410"/>
<dbReference type="InterPro" id="IPR050923">
    <property type="entry name" value="Cell_Proc_Reg/RNA_Proc"/>
</dbReference>
<dbReference type="Pfam" id="PF00498">
    <property type="entry name" value="FHA"/>
    <property type="match status" value="1"/>
</dbReference>
<dbReference type="InterPro" id="IPR000253">
    <property type="entry name" value="FHA_dom"/>
</dbReference>
<feature type="transmembrane region" description="Helical" evidence="2">
    <location>
        <begin position="12"/>
        <end position="29"/>
    </location>
</feature>
<evidence type="ECO:0000313" key="5">
    <source>
        <dbReference type="Proteomes" id="UP000062160"/>
    </source>
</evidence>
<accession>A0A0U9HEZ9</accession>
<dbReference type="Proteomes" id="UP000062160">
    <property type="component" value="Unassembled WGS sequence"/>
</dbReference>
<protein>
    <submittedName>
        <fullName evidence="4">FHA domain-containing protein</fullName>
    </submittedName>
</protein>
<dbReference type="EMBL" id="DF977001">
    <property type="protein sequence ID" value="GAQ25394.1"/>
    <property type="molecule type" value="Genomic_DNA"/>
</dbReference>
<dbReference type="PROSITE" id="PS50889">
    <property type="entry name" value="S4"/>
    <property type="match status" value="1"/>
</dbReference>
<evidence type="ECO:0000259" key="3">
    <source>
        <dbReference type="PROSITE" id="PS50006"/>
    </source>
</evidence>
<dbReference type="CDD" id="cd00060">
    <property type="entry name" value="FHA"/>
    <property type="match status" value="1"/>
</dbReference>
<keyword evidence="2" id="KW-0812">Transmembrane</keyword>
<sequence length="140" mass="16243">MFELLSKISKFVFIFLIYYFLLNFLRIMMADLKEEKTHPKATGFVLVEENGKIYPLFDINTIGRANDADIIIDDPFISSKHALIEKRGSKMVIRDLNSTNGTFVNGKRVKKTIRLKDNDQIVLGKRNFTFLRGERLEAPR</sequence>
<dbReference type="InterPro" id="IPR008984">
    <property type="entry name" value="SMAD_FHA_dom_sf"/>
</dbReference>
<evidence type="ECO:0000256" key="1">
    <source>
        <dbReference type="PROSITE-ProRule" id="PRU00182"/>
    </source>
</evidence>
<dbReference type="Gene3D" id="2.60.200.20">
    <property type="match status" value="1"/>
</dbReference>
<feature type="domain" description="FHA" evidence="3">
    <location>
        <begin position="60"/>
        <end position="109"/>
    </location>
</feature>
<proteinExistence type="predicted"/>
<gene>
    <name evidence="4" type="ORF">TSYNT_7415</name>
</gene>